<feature type="domain" description="Histidine kinase" evidence="18">
    <location>
        <begin position="404"/>
        <end position="498"/>
    </location>
</feature>
<comment type="cofactor">
    <cofactor evidence="2">
        <name>[4Fe-4S] cluster</name>
        <dbReference type="ChEBI" id="CHEBI:49883"/>
    </cofactor>
</comment>
<evidence type="ECO:0000256" key="9">
    <source>
        <dbReference type="ARBA" id="ARBA00022723"/>
    </source>
</evidence>
<dbReference type="EC" id="2.7.13.3" evidence="4"/>
<dbReference type="InterPro" id="IPR000014">
    <property type="entry name" value="PAS"/>
</dbReference>
<evidence type="ECO:0000313" key="22">
    <source>
        <dbReference type="Proteomes" id="UP000198736"/>
    </source>
</evidence>
<evidence type="ECO:0000256" key="10">
    <source>
        <dbReference type="ARBA" id="ARBA00022777"/>
    </source>
</evidence>
<dbReference type="NCBIfam" id="TIGR00229">
    <property type="entry name" value="sensory_box"/>
    <property type="match status" value="1"/>
</dbReference>
<dbReference type="PANTHER" id="PTHR24421:SF58">
    <property type="entry name" value="SIGNAL TRANSDUCTION HISTIDINE-PROTEIN KINASE_PHOSPHATASE UHPB"/>
    <property type="match status" value="1"/>
</dbReference>
<dbReference type="SMART" id="SM00448">
    <property type="entry name" value="REC"/>
    <property type="match status" value="2"/>
</dbReference>
<evidence type="ECO:0000256" key="5">
    <source>
        <dbReference type="ARBA" id="ARBA00017322"/>
    </source>
</evidence>
<keyword evidence="9" id="KW-0479">Metal-binding</keyword>
<evidence type="ECO:0000256" key="6">
    <source>
        <dbReference type="ARBA" id="ARBA00022485"/>
    </source>
</evidence>
<dbReference type="GO" id="GO:0006355">
    <property type="term" value="P:regulation of DNA-templated transcription"/>
    <property type="evidence" value="ECO:0007669"/>
    <property type="project" value="InterPro"/>
</dbReference>
<evidence type="ECO:0000256" key="8">
    <source>
        <dbReference type="ARBA" id="ARBA00022679"/>
    </source>
</evidence>
<evidence type="ECO:0000259" key="18">
    <source>
        <dbReference type="PROSITE" id="PS50109"/>
    </source>
</evidence>
<evidence type="ECO:0000256" key="1">
    <source>
        <dbReference type="ARBA" id="ARBA00000085"/>
    </source>
</evidence>
<organism evidence="21 22">
    <name type="scientific">Candidatus Nitrospira nitrificans</name>
    <dbReference type="NCBI Taxonomy" id="1742973"/>
    <lineage>
        <taxon>Bacteria</taxon>
        <taxon>Pseudomonadati</taxon>
        <taxon>Nitrospirota</taxon>
        <taxon>Nitrospiria</taxon>
        <taxon>Nitrospirales</taxon>
        <taxon>Nitrospiraceae</taxon>
        <taxon>Nitrospira</taxon>
    </lineage>
</organism>
<evidence type="ECO:0000259" key="19">
    <source>
        <dbReference type="PROSITE" id="PS50110"/>
    </source>
</evidence>
<dbReference type="GO" id="GO:0051539">
    <property type="term" value="F:4 iron, 4 sulfur cluster binding"/>
    <property type="evidence" value="ECO:0007669"/>
    <property type="project" value="UniProtKB-KW"/>
</dbReference>
<evidence type="ECO:0000259" key="20">
    <source>
        <dbReference type="PROSITE" id="PS50112"/>
    </source>
</evidence>
<dbReference type="GO" id="GO:0016020">
    <property type="term" value="C:membrane"/>
    <property type="evidence" value="ECO:0007669"/>
    <property type="project" value="InterPro"/>
</dbReference>
<evidence type="ECO:0000256" key="13">
    <source>
        <dbReference type="ARBA" id="ARBA00023014"/>
    </source>
</evidence>
<dbReference type="SUPFAM" id="SSF52172">
    <property type="entry name" value="CheY-like"/>
    <property type="match status" value="2"/>
</dbReference>
<dbReference type="InterPro" id="IPR035965">
    <property type="entry name" value="PAS-like_dom_sf"/>
</dbReference>
<dbReference type="OrthoDB" id="9782588at2"/>
<dbReference type="SMART" id="SM00091">
    <property type="entry name" value="PAS"/>
    <property type="match status" value="1"/>
</dbReference>
<dbReference type="Pfam" id="PF02518">
    <property type="entry name" value="HATPase_c"/>
    <property type="match status" value="1"/>
</dbReference>
<dbReference type="InterPro" id="IPR005467">
    <property type="entry name" value="His_kinase_dom"/>
</dbReference>
<dbReference type="PRINTS" id="PR00344">
    <property type="entry name" value="BCTRLSENSOR"/>
</dbReference>
<dbReference type="CDD" id="cd00130">
    <property type="entry name" value="PAS"/>
    <property type="match status" value="1"/>
</dbReference>
<dbReference type="GO" id="GO:0005737">
    <property type="term" value="C:cytoplasm"/>
    <property type="evidence" value="ECO:0007669"/>
    <property type="project" value="UniProtKB-SubCell"/>
</dbReference>
<evidence type="ECO:0000256" key="2">
    <source>
        <dbReference type="ARBA" id="ARBA00001966"/>
    </source>
</evidence>
<keyword evidence="6" id="KW-0004">4Fe-4S</keyword>
<evidence type="ECO:0000256" key="12">
    <source>
        <dbReference type="ARBA" id="ARBA00023012"/>
    </source>
</evidence>
<keyword evidence="13" id="KW-0411">Iron-sulfur</keyword>
<name>A0A0S4LPE8_9BACT</name>
<evidence type="ECO:0000256" key="3">
    <source>
        <dbReference type="ARBA" id="ARBA00004496"/>
    </source>
</evidence>
<feature type="region of interest" description="Disordered" evidence="17">
    <location>
        <begin position="193"/>
        <end position="212"/>
    </location>
</feature>
<dbReference type="Gene3D" id="1.20.5.1930">
    <property type="match status" value="1"/>
</dbReference>
<keyword evidence="10 21" id="KW-0418">Kinase</keyword>
<dbReference type="InterPro" id="IPR050482">
    <property type="entry name" value="Sensor_HK_TwoCompSys"/>
</dbReference>
<sequence length="685" mass="74752">MTKANILIVEDEAIVAADLADKLERAGYAISGTVSRGEHAVRMVRQNRPDLILMDIRLAGPLDGIEVAESLKSFTDVPVVFLTAHSDDETIRRAGFTDPFGYILKPFVERDLTTQIDIALYRYQAERALRDSEGKYRALVETAFDGIITLDEQGTILSCNAAAERMFGYPRKDLLRRNVAILMPDAFPAGPRSWLGHSATPETGGVSGGLEESTGRRCDGIIFPLEISLNRTSMGTPITYTVIIRDVTERHAIHQKVCRLAEQLEQRVEIRTAELVQSQARLRVLAAELSLIEQRERKRLATDLHDHLAQLLVLGRLQLGQAKALMIGHSAAALVDKTVDVLNESLQYTRTLIADLSPPVLQDFGLPSALEWLGDHMQQHKLTVGVRWSGSQELSLPGDISVLLFQSVRELLINAAKHAGSGKAVVSAEQRDGSLLIEVRDDGQGFDPKAIRGDMTPQSSKFGLFSIKERMIAMGGQFDLRSSPGEGTTATLILPINKPAPVSSAVDPAQPPPRESNEGAGASPLSPENDSRTALIRVLLADDHTVVRQGLRSLMESYADMVVVGEAGNGIEAVAMADALLPDVVIMDVNMPKMNGVDATGQIKTRHPSMVVIGLSMHDDIRYEQGMKTAGAAAYITKDSISDHLHNLIRANCPANRREIPGEDDVLSHAHPNGDIELFTQDRPF</sequence>
<feature type="region of interest" description="Disordered" evidence="17">
    <location>
        <begin position="501"/>
        <end position="529"/>
    </location>
</feature>
<protein>
    <recommendedName>
        <fullName evidence="5">Oxygen sensor histidine kinase NreB</fullName>
        <ecNumber evidence="4">2.7.13.3</ecNumber>
    </recommendedName>
    <alternativeName>
        <fullName evidence="15">Nitrogen regulation protein B</fullName>
    </alternativeName>
</protein>
<dbReference type="PROSITE" id="PS50110">
    <property type="entry name" value="RESPONSE_REGULATORY"/>
    <property type="match status" value="2"/>
</dbReference>
<dbReference type="Gene3D" id="3.30.450.20">
    <property type="entry name" value="PAS domain"/>
    <property type="match status" value="1"/>
</dbReference>
<comment type="subcellular location">
    <subcellularLocation>
        <location evidence="3">Cytoplasm</location>
    </subcellularLocation>
</comment>
<keyword evidence="12" id="KW-0902">Two-component regulatory system</keyword>
<dbReference type="InterPro" id="IPR003594">
    <property type="entry name" value="HATPase_dom"/>
</dbReference>
<dbReference type="Pfam" id="PF00072">
    <property type="entry name" value="Response_reg"/>
    <property type="match status" value="2"/>
</dbReference>
<keyword evidence="7" id="KW-0963">Cytoplasm</keyword>
<dbReference type="STRING" id="1742973.COMA2_60172"/>
<dbReference type="PROSITE" id="PS50112">
    <property type="entry name" value="PAS"/>
    <property type="match status" value="1"/>
</dbReference>
<gene>
    <name evidence="21" type="ORF">COMA2_60172</name>
</gene>
<evidence type="ECO:0000256" key="11">
    <source>
        <dbReference type="ARBA" id="ARBA00023004"/>
    </source>
</evidence>
<comment type="function">
    <text evidence="14">Member of the two-component regulatory system NreB/NreC involved in the control of dissimilatory nitrate/nitrite reduction in response to oxygen. NreB functions as a direct oxygen sensor histidine kinase which is autophosphorylated, in the absence of oxygen, probably at the conserved histidine residue, and transfers its phosphate group probably to a conserved aspartate residue of NreC. NreB/NreC activates the expression of the nitrate (narGHJI) and nitrite (nir) reductase operons, as well as the putative nitrate transporter gene narT.</text>
</comment>
<dbReference type="AlphaFoldDB" id="A0A0S4LPE8"/>
<evidence type="ECO:0000256" key="15">
    <source>
        <dbReference type="ARBA" id="ARBA00030800"/>
    </source>
</evidence>
<dbReference type="Proteomes" id="UP000198736">
    <property type="component" value="Unassembled WGS sequence"/>
</dbReference>
<dbReference type="CDD" id="cd16917">
    <property type="entry name" value="HATPase_UhpB-NarQ-NarX-like"/>
    <property type="match status" value="1"/>
</dbReference>
<dbReference type="InterPro" id="IPR011712">
    <property type="entry name" value="Sig_transdc_His_kin_sub3_dim/P"/>
</dbReference>
<dbReference type="GO" id="GO:0046872">
    <property type="term" value="F:metal ion binding"/>
    <property type="evidence" value="ECO:0007669"/>
    <property type="project" value="UniProtKB-KW"/>
</dbReference>
<dbReference type="PROSITE" id="PS50109">
    <property type="entry name" value="HIS_KIN"/>
    <property type="match status" value="1"/>
</dbReference>
<dbReference type="Pfam" id="PF00989">
    <property type="entry name" value="PAS"/>
    <property type="match status" value="1"/>
</dbReference>
<dbReference type="Gene3D" id="3.40.50.2300">
    <property type="match status" value="2"/>
</dbReference>
<accession>A0A0S4LPE8</accession>
<dbReference type="Gene3D" id="3.30.565.10">
    <property type="entry name" value="Histidine kinase-like ATPase, C-terminal domain"/>
    <property type="match status" value="1"/>
</dbReference>
<keyword evidence="22" id="KW-1185">Reference proteome</keyword>
<dbReference type="Pfam" id="PF07730">
    <property type="entry name" value="HisKA_3"/>
    <property type="match status" value="1"/>
</dbReference>
<dbReference type="GO" id="GO:0046983">
    <property type="term" value="F:protein dimerization activity"/>
    <property type="evidence" value="ECO:0007669"/>
    <property type="project" value="InterPro"/>
</dbReference>
<keyword evidence="8 21" id="KW-0808">Transferase</keyword>
<keyword evidence="11" id="KW-0408">Iron</keyword>
<comment type="catalytic activity">
    <reaction evidence="1">
        <text>ATP + protein L-histidine = ADP + protein N-phospho-L-histidine.</text>
        <dbReference type="EC" id="2.7.13.3"/>
    </reaction>
</comment>
<evidence type="ECO:0000256" key="7">
    <source>
        <dbReference type="ARBA" id="ARBA00022490"/>
    </source>
</evidence>
<dbReference type="CDD" id="cd17535">
    <property type="entry name" value="REC_NarL-like"/>
    <property type="match status" value="1"/>
</dbReference>
<dbReference type="RefSeq" id="WP_090901316.1">
    <property type="nucleotide sequence ID" value="NZ_CZPZ01000033.1"/>
</dbReference>
<dbReference type="InterPro" id="IPR058245">
    <property type="entry name" value="NreC/VraR/RcsB-like_REC"/>
</dbReference>
<evidence type="ECO:0000313" key="21">
    <source>
        <dbReference type="EMBL" id="CUS39135.1"/>
    </source>
</evidence>
<dbReference type="InterPro" id="IPR013767">
    <property type="entry name" value="PAS_fold"/>
</dbReference>
<evidence type="ECO:0000256" key="14">
    <source>
        <dbReference type="ARBA" id="ARBA00024827"/>
    </source>
</evidence>
<reference evidence="22" key="1">
    <citation type="submission" date="2015-10" db="EMBL/GenBank/DDBJ databases">
        <authorList>
            <person name="Luecker S."/>
            <person name="Luecker S."/>
        </authorList>
    </citation>
    <scope>NUCLEOTIDE SEQUENCE [LARGE SCALE GENOMIC DNA]</scope>
</reference>
<dbReference type="EMBL" id="CZPZ01000033">
    <property type="protein sequence ID" value="CUS39135.1"/>
    <property type="molecule type" value="Genomic_DNA"/>
</dbReference>
<proteinExistence type="predicted"/>
<evidence type="ECO:0000256" key="4">
    <source>
        <dbReference type="ARBA" id="ARBA00012438"/>
    </source>
</evidence>
<feature type="domain" description="Response regulatory" evidence="19">
    <location>
        <begin position="5"/>
        <end position="120"/>
    </location>
</feature>
<feature type="modified residue" description="4-aspartylphosphate" evidence="16">
    <location>
        <position position="55"/>
    </location>
</feature>
<dbReference type="InterPro" id="IPR036890">
    <property type="entry name" value="HATPase_C_sf"/>
</dbReference>
<feature type="domain" description="PAS" evidence="20">
    <location>
        <begin position="132"/>
        <end position="185"/>
    </location>
</feature>
<feature type="domain" description="Response regulatory" evidence="19">
    <location>
        <begin position="537"/>
        <end position="653"/>
    </location>
</feature>
<evidence type="ECO:0000256" key="16">
    <source>
        <dbReference type="PROSITE-ProRule" id="PRU00169"/>
    </source>
</evidence>
<dbReference type="GO" id="GO:0000155">
    <property type="term" value="F:phosphorelay sensor kinase activity"/>
    <property type="evidence" value="ECO:0007669"/>
    <property type="project" value="InterPro"/>
</dbReference>
<dbReference type="SUPFAM" id="SSF55874">
    <property type="entry name" value="ATPase domain of HSP90 chaperone/DNA topoisomerase II/histidine kinase"/>
    <property type="match status" value="1"/>
</dbReference>
<dbReference type="SMART" id="SM00387">
    <property type="entry name" value="HATPase_c"/>
    <property type="match status" value="1"/>
</dbReference>
<feature type="modified residue" description="4-aspartylphosphate" evidence="16">
    <location>
        <position position="588"/>
    </location>
</feature>
<evidence type="ECO:0000256" key="17">
    <source>
        <dbReference type="SAM" id="MobiDB-lite"/>
    </source>
</evidence>
<dbReference type="InterPro" id="IPR001789">
    <property type="entry name" value="Sig_transdc_resp-reg_receiver"/>
</dbReference>
<dbReference type="CDD" id="cd17534">
    <property type="entry name" value="REC_DC-like"/>
    <property type="match status" value="1"/>
</dbReference>
<dbReference type="PANTHER" id="PTHR24421">
    <property type="entry name" value="NITRATE/NITRITE SENSOR PROTEIN NARX-RELATED"/>
    <property type="match status" value="1"/>
</dbReference>
<dbReference type="InterPro" id="IPR011006">
    <property type="entry name" value="CheY-like_superfamily"/>
</dbReference>
<dbReference type="SUPFAM" id="SSF55785">
    <property type="entry name" value="PYP-like sensor domain (PAS domain)"/>
    <property type="match status" value="1"/>
</dbReference>
<dbReference type="InterPro" id="IPR004358">
    <property type="entry name" value="Sig_transdc_His_kin-like_C"/>
</dbReference>
<keyword evidence="16" id="KW-0597">Phosphoprotein</keyword>